<dbReference type="Proteomes" id="UP000828390">
    <property type="component" value="Unassembled WGS sequence"/>
</dbReference>
<reference evidence="2" key="1">
    <citation type="journal article" date="2019" name="bioRxiv">
        <title>The Genome of the Zebra Mussel, Dreissena polymorpha: A Resource for Invasive Species Research.</title>
        <authorList>
            <person name="McCartney M.A."/>
            <person name="Auch B."/>
            <person name="Kono T."/>
            <person name="Mallez S."/>
            <person name="Zhang Y."/>
            <person name="Obille A."/>
            <person name="Becker A."/>
            <person name="Abrahante J.E."/>
            <person name="Garbe J."/>
            <person name="Badalamenti J.P."/>
            <person name="Herman A."/>
            <person name="Mangelson H."/>
            <person name="Liachko I."/>
            <person name="Sullivan S."/>
            <person name="Sone E.D."/>
            <person name="Koren S."/>
            <person name="Silverstein K.A.T."/>
            <person name="Beckman K.B."/>
            <person name="Gohl D.M."/>
        </authorList>
    </citation>
    <scope>NUCLEOTIDE SEQUENCE</scope>
    <source>
        <strain evidence="2">Duluth1</strain>
        <tissue evidence="2">Whole animal</tissue>
    </source>
</reference>
<evidence type="ECO:0000313" key="3">
    <source>
        <dbReference type="Proteomes" id="UP000828390"/>
    </source>
</evidence>
<feature type="compositionally biased region" description="Basic and acidic residues" evidence="1">
    <location>
        <begin position="15"/>
        <end position="26"/>
    </location>
</feature>
<dbReference type="AlphaFoldDB" id="A0A9D4CTJ6"/>
<gene>
    <name evidence="2" type="ORF">DPMN_056388</name>
</gene>
<sequence>MRSSGADRMSGEATVRCRRDIPEVGHHGKNTLSDDVCDTQEDTCRSGIPTKKREIVKKEKKENKQKKP</sequence>
<comment type="caution">
    <text evidence="2">The sequence shown here is derived from an EMBL/GenBank/DDBJ whole genome shotgun (WGS) entry which is preliminary data.</text>
</comment>
<feature type="compositionally biased region" description="Basic and acidic residues" evidence="1">
    <location>
        <begin position="51"/>
        <end position="62"/>
    </location>
</feature>
<dbReference type="EMBL" id="JAIWYP010000012">
    <property type="protein sequence ID" value="KAH3730402.1"/>
    <property type="molecule type" value="Genomic_DNA"/>
</dbReference>
<proteinExistence type="predicted"/>
<accession>A0A9D4CTJ6</accession>
<organism evidence="2 3">
    <name type="scientific">Dreissena polymorpha</name>
    <name type="common">Zebra mussel</name>
    <name type="synonym">Mytilus polymorpha</name>
    <dbReference type="NCBI Taxonomy" id="45954"/>
    <lineage>
        <taxon>Eukaryota</taxon>
        <taxon>Metazoa</taxon>
        <taxon>Spiralia</taxon>
        <taxon>Lophotrochozoa</taxon>
        <taxon>Mollusca</taxon>
        <taxon>Bivalvia</taxon>
        <taxon>Autobranchia</taxon>
        <taxon>Heteroconchia</taxon>
        <taxon>Euheterodonta</taxon>
        <taxon>Imparidentia</taxon>
        <taxon>Neoheterodontei</taxon>
        <taxon>Myida</taxon>
        <taxon>Dreissenoidea</taxon>
        <taxon>Dreissenidae</taxon>
        <taxon>Dreissena</taxon>
    </lineage>
</organism>
<feature type="region of interest" description="Disordered" evidence="1">
    <location>
        <begin position="1"/>
        <end position="68"/>
    </location>
</feature>
<reference evidence="2" key="2">
    <citation type="submission" date="2020-11" db="EMBL/GenBank/DDBJ databases">
        <authorList>
            <person name="McCartney M.A."/>
            <person name="Auch B."/>
            <person name="Kono T."/>
            <person name="Mallez S."/>
            <person name="Becker A."/>
            <person name="Gohl D.M."/>
            <person name="Silverstein K.A.T."/>
            <person name="Koren S."/>
            <person name="Bechman K.B."/>
            <person name="Herman A."/>
            <person name="Abrahante J.E."/>
            <person name="Garbe J."/>
        </authorList>
    </citation>
    <scope>NUCLEOTIDE SEQUENCE</scope>
    <source>
        <strain evidence="2">Duluth1</strain>
        <tissue evidence="2">Whole animal</tissue>
    </source>
</reference>
<evidence type="ECO:0000256" key="1">
    <source>
        <dbReference type="SAM" id="MobiDB-lite"/>
    </source>
</evidence>
<keyword evidence="3" id="KW-1185">Reference proteome</keyword>
<name>A0A9D4CTJ6_DREPO</name>
<protein>
    <submittedName>
        <fullName evidence="2">Uncharacterized protein</fullName>
    </submittedName>
</protein>
<evidence type="ECO:0000313" key="2">
    <source>
        <dbReference type="EMBL" id="KAH3730402.1"/>
    </source>
</evidence>